<evidence type="ECO:0000259" key="1">
    <source>
        <dbReference type="Pfam" id="PF01966"/>
    </source>
</evidence>
<evidence type="ECO:0000313" key="3">
    <source>
        <dbReference type="Proteomes" id="UP001527099"/>
    </source>
</evidence>
<reference evidence="2 3" key="1">
    <citation type="submission" date="2022-05" db="EMBL/GenBank/DDBJ databases">
        <title>Genome Sequencing of Bee-Associated Microbes.</title>
        <authorList>
            <person name="Dunlap C."/>
        </authorList>
    </citation>
    <scope>NUCLEOTIDE SEQUENCE [LARGE SCALE GENOMIC DNA]</scope>
    <source>
        <strain evidence="2 3">NRRL B-14421</strain>
    </source>
</reference>
<dbReference type="RefSeq" id="WP_029196625.1">
    <property type="nucleotide sequence ID" value="NZ_JAMDMW010000144.1"/>
</dbReference>
<sequence>MSILYERYTEGISFTGEIKKDIERFLVNHNEYDTYQHTISVADEAVRIANMFNLDNDLASQAAFLHDISNVIPKKKFHNPLELFHNSLDGLLQNFLEK</sequence>
<dbReference type="InterPro" id="IPR006674">
    <property type="entry name" value="HD_domain"/>
</dbReference>
<dbReference type="NCBIfam" id="TIGR00277">
    <property type="entry name" value="HDIG"/>
    <property type="match status" value="1"/>
</dbReference>
<dbReference type="EMBL" id="JAMDMX010000096">
    <property type="protein sequence ID" value="MCY9696414.1"/>
    <property type="molecule type" value="Genomic_DNA"/>
</dbReference>
<comment type="caution">
    <text evidence="2">The sequence shown here is derived from an EMBL/GenBank/DDBJ whole genome shotgun (WGS) entry which is preliminary data.</text>
</comment>
<organism evidence="2 3">
    <name type="scientific">Paenibacillus alginolyticus</name>
    <dbReference type="NCBI Taxonomy" id="59839"/>
    <lineage>
        <taxon>Bacteria</taxon>
        <taxon>Bacillati</taxon>
        <taxon>Bacillota</taxon>
        <taxon>Bacilli</taxon>
        <taxon>Bacillales</taxon>
        <taxon>Paenibacillaceae</taxon>
        <taxon>Paenibacillus</taxon>
    </lineage>
</organism>
<dbReference type="Gene3D" id="1.10.3210.10">
    <property type="entry name" value="Hypothetical protein af1432"/>
    <property type="match status" value="1"/>
</dbReference>
<gene>
    <name evidence="2" type="ORF">M5X19_26445</name>
</gene>
<dbReference type="Pfam" id="PF01966">
    <property type="entry name" value="HD"/>
    <property type="match status" value="1"/>
</dbReference>
<name>A0ABT4GK43_9BACL</name>
<feature type="domain" description="HD" evidence="1">
    <location>
        <begin position="34"/>
        <end position="80"/>
    </location>
</feature>
<evidence type="ECO:0000313" key="2">
    <source>
        <dbReference type="EMBL" id="MCY9696414.1"/>
    </source>
</evidence>
<dbReference type="SUPFAM" id="SSF109604">
    <property type="entry name" value="HD-domain/PDEase-like"/>
    <property type="match status" value="1"/>
</dbReference>
<dbReference type="InterPro" id="IPR006675">
    <property type="entry name" value="HDIG_dom"/>
</dbReference>
<keyword evidence="3" id="KW-1185">Reference proteome</keyword>
<dbReference type="Proteomes" id="UP001527099">
    <property type="component" value="Unassembled WGS sequence"/>
</dbReference>
<accession>A0ABT4GK43</accession>
<protein>
    <submittedName>
        <fullName evidence="2">HDIG domain-containing protein</fullName>
    </submittedName>
</protein>
<proteinExistence type="predicted"/>